<dbReference type="Pfam" id="PF26527">
    <property type="entry name" value="DUF8176"/>
    <property type="match status" value="1"/>
</dbReference>
<dbReference type="EMBL" id="CP004353">
    <property type="protein sequence ID" value="AHI22050.1"/>
    <property type="molecule type" value="Genomic_DNA"/>
</dbReference>
<proteinExistence type="predicted"/>
<sequence>MDSWFDEAEQNQAEEPAAPKAEKPKREKATSTKVKTSTGISASALQVMGLLGALLLVVIAASLVLMRATGGDDADSATGATSTMTVDPAGQIAVAGQCEPEEGEVRLSVADTTLRGTISKWQTAYYSEDAETVKQLLAPDSWMQDQDWATILPDAAPEGSSWCAVMAPVKDDSVDVDLMVTFADGSSQTYQQTVSGAQNESGEWQIVDITTR</sequence>
<feature type="region of interest" description="Disordered" evidence="1">
    <location>
        <begin position="1"/>
        <end position="35"/>
    </location>
</feature>
<evidence type="ECO:0000256" key="1">
    <source>
        <dbReference type="SAM" id="MobiDB-lite"/>
    </source>
</evidence>
<keyword evidence="2" id="KW-0812">Transmembrane</keyword>
<dbReference type="STRING" id="1224164.B843_03295"/>
<feature type="domain" description="DUF8176" evidence="3">
    <location>
        <begin position="116"/>
        <end position="210"/>
    </location>
</feature>
<dbReference type="RefSeq" id="WP_025252103.1">
    <property type="nucleotide sequence ID" value="NZ_CP004353.1"/>
</dbReference>
<dbReference type="KEGG" id="cvt:B843_03295"/>
<name>W5XZH1_9CORY</name>
<accession>W5XZH1</accession>
<feature type="transmembrane region" description="Helical" evidence="2">
    <location>
        <begin position="44"/>
        <end position="66"/>
    </location>
</feature>
<protein>
    <recommendedName>
        <fullName evidence="3">DUF8176 domain-containing protein</fullName>
    </recommendedName>
</protein>
<reference evidence="4 5" key="1">
    <citation type="submission" date="2013-02" db="EMBL/GenBank/DDBJ databases">
        <title>The complete genome sequence of Corynebacterium vitaeruminis DSM 20294.</title>
        <authorList>
            <person name="Ruckert C."/>
            <person name="Albersmeier A."/>
            <person name="Kalinowski J."/>
        </authorList>
    </citation>
    <scope>NUCLEOTIDE SEQUENCE [LARGE SCALE GENOMIC DNA]</scope>
    <source>
        <strain evidence="5">ATCC 10234</strain>
    </source>
</reference>
<dbReference type="HOGENOM" id="CLU_1298072_0_0_11"/>
<dbReference type="AlphaFoldDB" id="W5XZH1"/>
<gene>
    <name evidence="4" type="ORF">B843_03295</name>
</gene>
<dbReference type="eggNOG" id="ENOG5031KKJ">
    <property type="taxonomic scope" value="Bacteria"/>
</dbReference>
<dbReference type="Proteomes" id="UP000019222">
    <property type="component" value="Chromosome"/>
</dbReference>
<evidence type="ECO:0000256" key="2">
    <source>
        <dbReference type="SAM" id="Phobius"/>
    </source>
</evidence>
<keyword evidence="5" id="KW-1185">Reference proteome</keyword>
<feature type="compositionally biased region" description="Low complexity" evidence="1">
    <location>
        <begin position="10"/>
        <end position="19"/>
    </location>
</feature>
<keyword evidence="2" id="KW-1133">Transmembrane helix</keyword>
<evidence type="ECO:0000313" key="4">
    <source>
        <dbReference type="EMBL" id="AHI22050.1"/>
    </source>
</evidence>
<keyword evidence="2" id="KW-0472">Membrane</keyword>
<evidence type="ECO:0000313" key="5">
    <source>
        <dbReference type="Proteomes" id="UP000019222"/>
    </source>
</evidence>
<dbReference type="InterPro" id="IPR058489">
    <property type="entry name" value="DUF8176"/>
</dbReference>
<feature type="compositionally biased region" description="Basic and acidic residues" evidence="1">
    <location>
        <begin position="20"/>
        <end position="30"/>
    </location>
</feature>
<dbReference type="PATRIC" id="fig|1224164.3.peg.655"/>
<organism evidence="4 5">
    <name type="scientific">Corynebacterium vitaeruminis DSM 20294</name>
    <dbReference type="NCBI Taxonomy" id="1224164"/>
    <lineage>
        <taxon>Bacteria</taxon>
        <taxon>Bacillati</taxon>
        <taxon>Actinomycetota</taxon>
        <taxon>Actinomycetes</taxon>
        <taxon>Mycobacteriales</taxon>
        <taxon>Corynebacteriaceae</taxon>
        <taxon>Corynebacterium</taxon>
    </lineage>
</organism>
<evidence type="ECO:0000259" key="3">
    <source>
        <dbReference type="Pfam" id="PF26527"/>
    </source>
</evidence>